<evidence type="ECO:0000313" key="2">
    <source>
        <dbReference type="Proteomes" id="UP001148737"/>
    </source>
</evidence>
<sequence length="198" mass="20777">MRYSALLSLCLLPGTWASPRPARRGVTCSFSIAAAAGDTCDSFCQSWNINLETFKSLNPDVQCPNLEANKDYCVDGTVTPGGPTTSPTTPSTTSKPITTTSSPSGTAPSPTQDGLAKNCDKFHYVAKGDLCSTIESKYGISAEQFSTWNPAIDSVCSNLWAGYYVCVHVPGAAITTPSTPTSTRPPNGHSTANAAWNG</sequence>
<gene>
    <name evidence="1" type="ORF">NLG97_g5772</name>
</gene>
<dbReference type="Proteomes" id="UP001148737">
    <property type="component" value="Unassembled WGS sequence"/>
</dbReference>
<name>A0ACC1QUP0_9HYPO</name>
<proteinExistence type="predicted"/>
<organism evidence="1 2">
    <name type="scientific">Lecanicillium saksenae</name>
    <dbReference type="NCBI Taxonomy" id="468837"/>
    <lineage>
        <taxon>Eukaryota</taxon>
        <taxon>Fungi</taxon>
        <taxon>Dikarya</taxon>
        <taxon>Ascomycota</taxon>
        <taxon>Pezizomycotina</taxon>
        <taxon>Sordariomycetes</taxon>
        <taxon>Hypocreomycetidae</taxon>
        <taxon>Hypocreales</taxon>
        <taxon>Cordycipitaceae</taxon>
        <taxon>Lecanicillium</taxon>
    </lineage>
</organism>
<accession>A0ACC1QUP0</accession>
<protein>
    <submittedName>
        <fullName evidence="1">Uncharacterized protein</fullName>
    </submittedName>
</protein>
<comment type="caution">
    <text evidence="1">The sequence shown here is derived from an EMBL/GenBank/DDBJ whole genome shotgun (WGS) entry which is preliminary data.</text>
</comment>
<dbReference type="EMBL" id="JANAKD010000688">
    <property type="protein sequence ID" value="KAJ3490462.1"/>
    <property type="molecule type" value="Genomic_DNA"/>
</dbReference>
<evidence type="ECO:0000313" key="1">
    <source>
        <dbReference type="EMBL" id="KAJ3490462.1"/>
    </source>
</evidence>
<reference evidence="1" key="1">
    <citation type="submission" date="2022-07" db="EMBL/GenBank/DDBJ databases">
        <title>Genome Sequence of Lecanicillium saksenae.</title>
        <authorList>
            <person name="Buettner E."/>
        </authorList>
    </citation>
    <scope>NUCLEOTIDE SEQUENCE</scope>
    <source>
        <strain evidence="1">VT-O1</strain>
    </source>
</reference>
<keyword evidence="2" id="KW-1185">Reference proteome</keyword>